<evidence type="ECO:0000256" key="4">
    <source>
        <dbReference type="ARBA" id="ARBA00023002"/>
    </source>
</evidence>
<keyword evidence="3 5" id="KW-0274">FAD</keyword>
<dbReference type="InterPro" id="IPR001433">
    <property type="entry name" value="OxRdtase_FAD/NAD-bd"/>
</dbReference>
<feature type="binding site" evidence="5">
    <location>
        <position position="126"/>
    </location>
    <ligand>
        <name>FAD</name>
        <dbReference type="ChEBI" id="CHEBI:57692"/>
    </ligand>
</feature>
<keyword evidence="4" id="KW-0560">Oxidoreductase</keyword>
<reference evidence="7" key="1">
    <citation type="journal article" date="2021" name="Sci. Rep.">
        <title>Diploid genomic architecture of Nitzschia inconspicua, an elite biomass production diatom.</title>
        <authorList>
            <person name="Oliver A."/>
            <person name="Podell S."/>
            <person name="Pinowska A."/>
            <person name="Traller J.C."/>
            <person name="Smith S.R."/>
            <person name="McClure R."/>
            <person name="Beliaev A."/>
            <person name="Bohutskyi P."/>
            <person name="Hill E.A."/>
            <person name="Rabines A."/>
            <person name="Zheng H."/>
            <person name="Allen L.Z."/>
            <person name="Kuo A."/>
            <person name="Grigoriev I.V."/>
            <person name="Allen A.E."/>
            <person name="Hazlebeck D."/>
            <person name="Allen E.E."/>
        </authorList>
    </citation>
    <scope>NUCLEOTIDE SEQUENCE</scope>
    <source>
        <strain evidence="7">Hildebrandi</strain>
    </source>
</reference>
<dbReference type="PROSITE" id="PS51384">
    <property type="entry name" value="FAD_FR"/>
    <property type="match status" value="1"/>
</dbReference>
<gene>
    <name evidence="7" type="ORF">IV203_033797</name>
</gene>
<feature type="domain" description="FAD-binding FR-type" evidence="6">
    <location>
        <begin position="63"/>
        <end position="178"/>
    </location>
</feature>
<organism evidence="7 8">
    <name type="scientific">Nitzschia inconspicua</name>
    <dbReference type="NCBI Taxonomy" id="303405"/>
    <lineage>
        <taxon>Eukaryota</taxon>
        <taxon>Sar</taxon>
        <taxon>Stramenopiles</taxon>
        <taxon>Ochrophyta</taxon>
        <taxon>Bacillariophyta</taxon>
        <taxon>Bacillariophyceae</taxon>
        <taxon>Bacillariophycidae</taxon>
        <taxon>Bacillariales</taxon>
        <taxon>Bacillariaceae</taxon>
        <taxon>Nitzschia</taxon>
    </lineage>
</organism>
<reference evidence="7" key="2">
    <citation type="submission" date="2021-04" db="EMBL/GenBank/DDBJ databases">
        <authorList>
            <person name="Podell S."/>
        </authorList>
    </citation>
    <scope>NUCLEOTIDE SEQUENCE</scope>
    <source>
        <strain evidence="7">Hildebrandi</strain>
    </source>
</reference>
<keyword evidence="2 5" id="KW-0285">Flavoprotein</keyword>
<evidence type="ECO:0000259" key="6">
    <source>
        <dbReference type="PROSITE" id="PS51384"/>
    </source>
</evidence>
<feature type="binding site" evidence="5">
    <location>
        <position position="146"/>
    </location>
    <ligand>
        <name>FAD</name>
        <dbReference type="ChEBI" id="CHEBI:57692"/>
    </ligand>
</feature>
<dbReference type="Proteomes" id="UP000693970">
    <property type="component" value="Unassembled WGS sequence"/>
</dbReference>
<dbReference type="PANTHER" id="PTHR19370">
    <property type="entry name" value="NADH-CYTOCHROME B5 REDUCTASE"/>
    <property type="match status" value="1"/>
</dbReference>
<dbReference type="AlphaFoldDB" id="A0A9K3M2I3"/>
<evidence type="ECO:0000313" key="7">
    <source>
        <dbReference type="EMBL" id="KAG7373073.1"/>
    </source>
</evidence>
<comment type="caution">
    <text evidence="7">The sequence shown here is derived from an EMBL/GenBank/DDBJ whole genome shotgun (WGS) entry which is preliminary data.</text>
</comment>
<protein>
    <submittedName>
        <fullName evidence="7">Phenylacetic acid degradation protein</fullName>
    </submittedName>
</protein>
<comment type="cofactor">
    <cofactor evidence="1 5">
        <name>FAD</name>
        <dbReference type="ChEBI" id="CHEBI:57692"/>
    </cofactor>
</comment>
<dbReference type="InterPro" id="IPR017927">
    <property type="entry name" value="FAD-bd_FR_type"/>
</dbReference>
<name>A0A9K3M2I3_9STRA</name>
<evidence type="ECO:0000313" key="8">
    <source>
        <dbReference type="Proteomes" id="UP000693970"/>
    </source>
</evidence>
<dbReference type="EMBL" id="JAGRRH010000002">
    <property type="protein sequence ID" value="KAG7373073.1"/>
    <property type="molecule type" value="Genomic_DNA"/>
</dbReference>
<feature type="binding site" evidence="5">
    <location>
        <position position="193"/>
    </location>
    <ligand>
        <name>FAD</name>
        <dbReference type="ChEBI" id="CHEBI:57692"/>
    </ligand>
</feature>
<proteinExistence type="predicted"/>
<evidence type="ECO:0000256" key="1">
    <source>
        <dbReference type="ARBA" id="ARBA00001974"/>
    </source>
</evidence>
<sequence>MAHHQGVTCSFGASAGFLKSSCLLAATLTFDFQQSTTSLAAAVISIMTTHTEDSTKKETPSWALGVPTKLIRKVNIIPEAPDHLPVHTLTFAFPDVNHENFTGPAVHHSHVRLDMGDVVKMVIPGYKPKSYSISDLRENEFDVTFKVYPNGRASGFLDRLQVGDHIMSFGKHASRTRNPGAYVGIIVFGVGITEGYPVAKAELAKGTAKVKLLWASRTRADTFWREELQQLQEAYPDNFEMVYLYSRETVEGCLHGRVSPELLKQVFDPPLPQEARFLSVGTKPMMKDVDGMLGLIGYPMPQHHLLPKH</sequence>
<evidence type="ECO:0000256" key="2">
    <source>
        <dbReference type="ARBA" id="ARBA00022630"/>
    </source>
</evidence>
<dbReference type="InterPro" id="IPR001834">
    <property type="entry name" value="CBR-like"/>
</dbReference>
<evidence type="ECO:0000256" key="3">
    <source>
        <dbReference type="ARBA" id="ARBA00022827"/>
    </source>
</evidence>
<dbReference type="OrthoDB" id="37344at2759"/>
<accession>A0A9K3M2I3</accession>
<feature type="binding site" evidence="5">
    <location>
        <position position="154"/>
    </location>
    <ligand>
        <name>FAD</name>
        <dbReference type="ChEBI" id="CHEBI:57692"/>
    </ligand>
</feature>
<dbReference type="Pfam" id="PF00175">
    <property type="entry name" value="NAD_binding_1"/>
    <property type="match status" value="1"/>
</dbReference>
<dbReference type="GO" id="GO:0016491">
    <property type="term" value="F:oxidoreductase activity"/>
    <property type="evidence" value="ECO:0007669"/>
    <property type="project" value="UniProtKB-KW"/>
</dbReference>
<evidence type="ECO:0000256" key="5">
    <source>
        <dbReference type="PIRSR" id="PIRSR601834-1"/>
    </source>
</evidence>
<keyword evidence="8" id="KW-1185">Reference proteome</keyword>